<dbReference type="Proteomes" id="UP000721954">
    <property type="component" value="Unassembled WGS sequence"/>
</dbReference>
<accession>A0ABS3Y4K5</accession>
<evidence type="ECO:0000313" key="4">
    <source>
        <dbReference type="Proteomes" id="UP000721954"/>
    </source>
</evidence>
<dbReference type="Pfam" id="PF11706">
    <property type="entry name" value="zf-CGNR"/>
    <property type="match status" value="1"/>
</dbReference>
<dbReference type="InterPro" id="IPR023286">
    <property type="entry name" value="ABATE_dom_sf"/>
</dbReference>
<feature type="region of interest" description="Disordered" evidence="1">
    <location>
        <begin position="176"/>
        <end position="243"/>
    </location>
</feature>
<dbReference type="PANTHER" id="PTHR35525:SF3">
    <property type="entry name" value="BLL6575 PROTEIN"/>
    <property type="match status" value="1"/>
</dbReference>
<keyword evidence="4" id="KW-1185">Reference proteome</keyword>
<proteinExistence type="predicted"/>
<dbReference type="SUPFAM" id="SSF160904">
    <property type="entry name" value="Jann2411-like"/>
    <property type="match status" value="1"/>
</dbReference>
<comment type="caution">
    <text evidence="3">The sequence shown here is derived from an EMBL/GenBank/DDBJ whole genome shotgun (WGS) entry which is preliminary data.</text>
</comment>
<dbReference type="InterPro" id="IPR021005">
    <property type="entry name" value="Znf_CGNR"/>
</dbReference>
<evidence type="ECO:0000313" key="3">
    <source>
        <dbReference type="EMBL" id="MBO8202221.1"/>
    </source>
</evidence>
<protein>
    <submittedName>
        <fullName evidence="3">CGNR zinc finger domain-containing protein</fullName>
    </submittedName>
</protein>
<dbReference type="EMBL" id="JAFFZM010000021">
    <property type="protein sequence ID" value="MBO8202221.1"/>
    <property type="molecule type" value="Genomic_DNA"/>
</dbReference>
<dbReference type="PANTHER" id="PTHR35525">
    <property type="entry name" value="BLL6575 PROTEIN"/>
    <property type="match status" value="1"/>
</dbReference>
<organism evidence="3 4">
    <name type="scientific">Streptomyces smyrnaeus</name>
    <dbReference type="NCBI Taxonomy" id="1387713"/>
    <lineage>
        <taxon>Bacteria</taxon>
        <taxon>Bacillati</taxon>
        <taxon>Actinomycetota</taxon>
        <taxon>Actinomycetes</taxon>
        <taxon>Kitasatosporales</taxon>
        <taxon>Streptomycetaceae</taxon>
        <taxon>Streptomyces</taxon>
    </lineage>
</organism>
<feature type="compositionally biased region" description="Polar residues" evidence="1">
    <location>
        <begin position="183"/>
        <end position="194"/>
    </location>
</feature>
<evidence type="ECO:0000256" key="1">
    <source>
        <dbReference type="SAM" id="MobiDB-lite"/>
    </source>
</evidence>
<dbReference type="InterPro" id="IPR010852">
    <property type="entry name" value="ABATE"/>
</dbReference>
<feature type="domain" description="Zinc finger CGNR" evidence="2">
    <location>
        <begin position="141"/>
        <end position="183"/>
    </location>
</feature>
<feature type="compositionally biased region" description="Polar residues" evidence="1">
    <location>
        <begin position="218"/>
        <end position="230"/>
    </location>
</feature>
<dbReference type="Pfam" id="PF07336">
    <property type="entry name" value="ABATE"/>
    <property type="match status" value="1"/>
</dbReference>
<dbReference type="Gene3D" id="1.10.3300.10">
    <property type="entry name" value="Jann2411-like domain"/>
    <property type="match status" value="1"/>
</dbReference>
<name>A0ABS3Y4K5_9ACTN</name>
<reference evidence="3 4" key="1">
    <citation type="submission" date="2021-02" db="EMBL/GenBank/DDBJ databases">
        <title>Streptomyces spirodelae sp. nov., isolated from duckweed.</title>
        <authorList>
            <person name="Saimee Y."/>
            <person name="Duangmal K."/>
        </authorList>
    </citation>
    <scope>NUCLEOTIDE SEQUENCE [LARGE SCALE GENOMIC DNA]</scope>
    <source>
        <strain evidence="3 4">DSM 42105</strain>
    </source>
</reference>
<evidence type="ECO:0000259" key="2">
    <source>
        <dbReference type="Pfam" id="PF11706"/>
    </source>
</evidence>
<sequence>MREAPASAQLIEAFANTVDVELGTDELETPSGLAAWLVAHGLLDRDRRIDPDDHTLCLRLRTGIREELGINVGDTADAALLARADEALRELPVLISVRGGGGQDSRDGVLSPAPDLPPIRKALAHLAIAWSELTLAGEAGRLKRCAEHSCAWVFWDVSKNRSRRWCSMRVCGNRAKARRHTAKQASATTRSAPTQRAETPERPAAAEQTTSPERTPGPEQTASPERTASAHQEAPPASRAPRS</sequence>
<gene>
    <name evidence="3" type="ORF">JW613_28605</name>
</gene>